<feature type="region of interest" description="Disordered" evidence="1">
    <location>
        <begin position="249"/>
        <end position="286"/>
    </location>
</feature>
<feature type="non-terminal residue" evidence="2">
    <location>
        <position position="449"/>
    </location>
</feature>
<sequence length="449" mass="47442">MREQVLTLHHHLWSGPIVLGEPALPPASASVGVSGANGEEGENEANIETGLVPMTEAWKAIGVGASRRHAETQTFEAPAELVYTRLVERSDVKWTEAAVEEAVQTDDPMPGKRIVERRQFDVSVQIDQPPTGSFGRAGASSCIETRSLLSFELAAVPTESRPDSGRNVGSASVSVSSFFSSSSSPSSSFRLAGLSSVGLQEVADSARSVSTTRADAPSPQQSRLSRTDSASLLFCPLARQHPAAQLLESGSKVRDQASAPPIHQDRRIKLASSDDCSSSDRGRVDSMNLKVSASSHDSNNGSFERVSDGLSDCDRCFERQPVEAVEGADSEIAIVLCDSRLLQTAEGESVQVDVSENRPLSALADAWTRAPDKDKIAEPPPFRPTGSVASPVLVGFMLSGRPDDRLQPNEDSNTIAPAVSVAAESSLLSQPPLSDHSTGAASCSTKAAL</sequence>
<reference evidence="2" key="1">
    <citation type="submission" date="2018-11" db="EMBL/GenBank/DDBJ databases">
        <authorList>
            <consortium name="Pathogen Informatics"/>
        </authorList>
    </citation>
    <scope>NUCLEOTIDE SEQUENCE</scope>
</reference>
<feature type="region of interest" description="Disordered" evidence="1">
    <location>
        <begin position="206"/>
        <end position="227"/>
    </location>
</feature>
<evidence type="ECO:0000313" key="2">
    <source>
        <dbReference type="EMBL" id="VEL28773.1"/>
    </source>
</evidence>
<feature type="compositionally biased region" description="Polar residues" evidence="1">
    <location>
        <begin position="431"/>
        <end position="449"/>
    </location>
</feature>
<comment type="caution">
    <text evidence="2">The sequence shown here is derived from an EMBL/GenBank/DDBJ whole genome shotgun (WGS) entry which is preliminary data.</text>
</comment>
<evidence type="ECO:0000313" key="3">
    <source>
        <dbReference type="Proteomes" id="UP000784294"/>
    </source>
</evidence>
<dbReference type="Proteomes" id="UP000784294">
    <property type="component" value="Unassembled WGS sequence"/>
</dbReference>
<dbReference type="EMBL" id="CAAALY010097681">
    <property type="protein sequence ID" value="VEL28773.1"/>
    <property type="molecule type" value="Genomic_DNA"/>
</dbReference>
<dbReference type="AlphaFoldDB" id="A0A448X5Q9"/>
<protein>
    <submittedName>
        <fullName evidence="2">Uncharacterized protein</fullName>
    </submittedName>
</protein>
<proteinExistence type="predicted"/>
<feature type="region of interest" description="Disordered" evidence="1">
    <location>
        <begin position="426"/>
        <end position="449"/>
    </location>
</feature>
<gene>
    <name evidence="2" type="ORF">PXEA_LOCUS22213</name>
</gene>
<name>A0A448X5Q9_9PLAT</name>
<keyword evidence="3" id="KW-1185">Reference proteome</keyword>
<organism evidence="2 3">
    <name type="scientific">Protopolystoma xenopodis</name>
    <dbReference type="NCBI Taxonomy" id="117903"/>
    <lineage>
        <taxon>Eukaryota</taxon>
        <taxon>Metazoa</taxon>
        <taxon>Spiralia</taxon>
        <taxon>Lophotrochozoa</taxon>
        <taxon>Platyhelminthes</taxon>
        <taxon>Monogenea</taxon>
        <taxon>Polyopisthocotylea</taxon>
        <taxon>Polystomatidea</taxon>
        <taxon>Polystomatidae</taxon>
        <taxon>Protopolystoma</taxon>
    </lineage>
</organism>
<accession>A0A448X5Q9</accession>
<evidence type="ECO:0000256" key="1">
    <source>
        <dbReference type="SAM" id="MobiDB-lite"/>
    </source>
</evidence>
<feature type="compositionally biased region" description="Polar residues" evidence="1">
    <location>
        <begin position="207"/>
        <end position="227"/>
    </location>
</feature>